<dbReference type="FunFam" id="1.10.630.10:FF:000050">
    <property type="entry name" value="Cytochrome P450 monooxygenase"/>
    <property type="match status" value="1"/>
</dbReference>
<name>A0AAD6N2C0_PENCN</name>
<comment type="cofactor">
    <cofactor evidence="1 8">
        <name>heme</name>
        <dbReference type="ChEBI" id="CHEBI:30413"/>
    </cofactor>
</comment>
<accession>A0AAD6N2C0</accession>
<evidence type="ECO:0000256" key="3">
    <source>
        <dbReference type="ARBA" id="ARBA00022617"/>
    </source>
</evidence>
<evidence type="ECO:0000256" key="8">
    <source>
        <dbReference type="PIRSR" id="PIRSR602401-1"/>
    </source>
</evidence>
<dbReference type="PRINTS" id="PR00385">
    <property type="entry name" value="P450"/>
</dbReference>
<dbReference type="GO" id="GO:0043386">
    <property type="term" value="P:mycotoxin biosynthetic process"/>
    <property type="evidence" value="ECO:0007669"/>
    <property type="project" value="UniProtKB-ARBA"/>
</dbReference>
<dbReference type="GO" id="GO:0005506">
    <property type="term" value="F:iron ion binding"/>
    <property type="evidence" value="ECO:0007669"/>
    <property type="project" value="InterPro"/>
</dbReference>
<dbReference type="InterPro" id="IPR050121">
    <property type="entry name" value="Cytochrome_P450_monoxygenase"/>
</dbReference>
<dbReference type="PANTHER" id="PTHR24305">
    <property type="entry name" value="CYTOCHROME P450"/>
    <property type="match status" value="1"/>
</dbReference>
<reference evidence="10" key="1">
    <citation type="journal article" date="2023" name="IMA Fungus">
        <title>Comparative genomic study of the Penicillium genus elucidates a diverse pangenome and 15 lateral gene transfer events.</title>
        <authorList>
            <person name="Petersen C."/>
            <person name="Sorensen T."/>
            <person name="Nielsen M.R."/>
            <person name="Sondergaard T.E."/>
            <person name="Sorensen J.L."/>
            <person name="Fitzpatrick D.A."/>
            <person name="Frisvad J.C."/>
            <person name="Nielsen K.L."/>
        </authorList>
    </citation>
    <scope>NUCLEOTIDE SEQUENCE</scope>
    <source>
        <strain evidence="10">IBT 15450</strain>
    </source>
</reference>
<organism evidence="10 11">
    <name type="scientific">Penicillium canescens</name>
    <dbReference type="NCBI Taxonomy" id="5083"/>
    <lineage>
        <taxon>Eukaryota</taxon>
        <taxon>Fungi</taxon>
        <taxon>Dikarya</taxon>
        <taxon>Ascomycota</taxon>
        <taxon>Pezizomycotina</taxon>
        <taxon>Eurotiomycetes</taxon>
        <taxon>Eurotiomycetidae</taxon>
        <taxon>Eurotiales</taxon>
        <taxon>Aspergillaceae</taxon>
        <taxon>Penicillium</taxon>
    </lineage>
</organism>
<dbReference type="GO" id="GO:0016705">
    <property type="term" value="F:oxidoreductase activity, acting on paired donors, with incorporation or reduction of molecular oxygen"/>
    <property type="evidence" value="ECO:0007669"/>
    <property type="project" value="InterPro"/>
</dbReference>
<evidence type="ECO:0000256" key="4">
    <source>
        <dbReference type="ARBA" id="ARBA00022723"/>
    </source>
</evidence>
<evidence type="ECO:0000256" key="9">
    <source>
        <dbReference type="RuleBase" id="RU000461"/>
    </source>
</evidence>
<protein>
    <submittedName>
        <fullName evidence="10">Cytochrome P450</fullName>
    </submittedName>
</protein>
<dbReference type="EMBL" id="JAQJZL010000016">
    <property type="protein sequence ID" value="KAJ6022659.1"/>
    <property type="molecule type" value="Genomic_DNA"/>
</dbReference>
<keyword evidence="3 8" id="KW-0349">Heme</keyword>
<dbReference type="GO" id="GO:0020037">
    <property type="term" value="F:heme binding"/>
    <property type="evidence" value="ECO:0007669"/>
    <property type="project" value="InterPro"/>
</dbReference>
<dbReference type="Proteomes" id="UP001219568">
    <property type="component" value="Unassembled WGS sequence"/>
</dbReference>
<keyword evidence="7 9" id="KW-0503">Monooxygenase</keyword>
<evidence type="ECO:0000256" key="2">
    <source>
        <dbReference type="ARBA" id="ARBA00010617"/>
    </source>
</evidence>
<dbReference type="InterPro" id="IPR001128">
    <property type="entry name" value="Cyt_P450"/>
</dbReference>
<keyword evidence="11" id="KW-1185">Reference proteome</keyword>
<keyword evidence="6 8" id="KW-0408">Iron</keyword>
<feature type="binding site" description="axial binding residue" evidence="8">
    <location>
        <position position="457"/>
    </location>
    <ligand>
        <name>heme</name>
        <dbReference type="ChEBI" id="CHEBI:30413"/>
    </ligand>
    <ligandPart>
        <name>Fe</name>
        <dbReference type="ChEBI" id="CHEBI:18248"/>
    </ligandPart>
</feature>
<dbReference type="Pfam" id="PF00067">
    <property type="entry name" value="p450"/>
    <property type="match status" value="1"/>
</dbReference>
<evidence type="ECO:0000313" key="11">
    <source>
        <dbReference type="Proteomes" id="UP001219568"/>
    </source>
</evidence>
<gene>
    <name evidence="10" type="ORF">N7460_013054</name>
</gene>
<dbReference type="InterPro" id="IPR002401">
    <property type="entry name" value="Cyt_P450_E_grp-I"/>
</dbReference>
<evidence type="ECO:0000256" key="7">
    <source>
        <dbReference type="ARBA" id="ARBA00023033"/>
    </source>
</evidence>
<sequence length="510" mass="57379">MAQGLLIAAFLVLFIHLLRNKYGRGLAMLPGPWLAAYTGLWRWKDVRSGKAHQRAIELHRKYGPIVRIGPHHVSISDPQEIKNIYGLKSGYTKTAFYPIQSITWKGKVEVNLFGTIDEEYHRKLKRPVANAYSLSTLLSSEQAVDSCTELLVSQLARFADGNTPVDFGEWIQFYTFDTVGELTFGMKLGFLDAGSDVDGIIHAIENLLTYASQVGQVPIWHKFLMGNPLLPILLPSMEGWDKVLSFTLKAVNTVTGRDTGSEEKGKQGDELDLGSLERRGDMLSKWYALKLSEPDKISTRDLVVHLSTNVFAGSDTTAIALRAVFYYLLKSPIKMQKLVLEIESAFARGQLGQPISFQESKNNLPYLQAVLKEALRIHPSVGLLLERYVPTGGAKLCGHHVPEGTIVGINAWVTQHDRDVFPNPEKFEPERWLDASEEELKIMDQSFFAFGAGPRTCIGRHIAMMEMAKVVPEILHKFELSLSIPEQEWETRNIWFVQQKGLVCTLKRRV</sequence>
<evidence type="ECO:0000256" key="1">
    <source>
        <dbReference type="ARBA" id="ARBA00001971"/>
    </source>
</evidence>
<reference evidence="10" key="2">
    <citation type="submission" date="2023-01" db="EMBL/GenBank/DDBJ databases">
        <authorList>
            <person name="Petersen C."/>
        </authorList>
    </citation>
    <scope>NUCLEOTIDE SEQUENCE</scope>
    <source>
        <strain evidence="10">IBT 15450</strain>
    </source>
</reference>
<dbReference type="AlphaFoldDB" id="A0AAD6N2C0"/>
<evidence type="ECO:0000256" key="6">
    <source>
        <dbReference type="ARBA" id="ARBA00023004"/>
    </source>
</evidence>
<dbReference type="PANTHER" id="PTHR24305:SF232">
    <property type="entry name" value="P450, PUTATIVE (EUROFUNG)-RELATED"/>
    <property type="match status" value="1"/>
</dbReference>
<proteinExistence type="inferred from homology"/>
<dbReference type="Gene3D" id="1.10.630.10">
    <property type="entry name" value="Cytochrome P450"/>
    <property type="match status" value="1"/>
</dbReference>
<evidence type="ECO:0000256" key="5">
    <source>
        <dbReference type="ARBA" id="ARBA00023002"/>
    </source>
</evidence>
<keyword evidence="5 9" id="KW-0560">Oxidoreductase</keyword>
<dbReference type="GO" id="GO:0004497">
    <property type="term" value="F:monooxygenase activity"/>
    <property type="evidence" value="ECO:0007669"/>
    <property type="project" value="UniProtKB-KW"/>
</dbReference>
<keyword evidence="4 8" id="KW-0479">Metal-binding</keyword>
<dbReference type="SUPFAM" id="SSF48264">
    <property type="entry name" value="Cytochrome P450"/>
    <property type="match status" value="1"/>
</dbReference>
<dbReference type="CDD" id="cd11060">
    <property type="entry name" value="CYP57A1-like"/>
    <property type="match status" value="1"/>
</dbReference>
<dbReference type="PRINTS" id="PR00463">
    <property type="entry name" value="EP450I"/>
</dbReference>
<comment type="similarity">
    <text evidence="2 9">Belongs to the cytochrome P450 family.</text>
</comment>
<evidence type="ECO:0000313" key="10">
    <source>
        <dbReference type="EMBL" id="KAJ6022659.1"/>
    </source>
</evidence>
<dbReference type="PROSITE" id="PS00086">
    <property type="entry name" value="CYTOCHROME_P450"/>
    <property type="match status" value="1"/>
</dbReference>
<dbReference type="InterPro" id="IPR036396">
    <property type="entry name" value="Cyt_P450_sf"/>
</dbReference>
<comment type="caution">
    <text evidence="10">The sequence shown here is derived from an EMBL/GenBank/DDBJ whole genome shotgun (WGS) entry which is preliminary data.</text>
</comment>
<dbReference type="InterPro" id="IPR017972">
    <property type="entry name" value="Cyt_P450_CS"/>
</dbReference>